<dbReference type="EMBL" id="CM043021">
    <property type="protein sequence ID" value="KAI4458758.1"/>
    <property type="molecule type" value="Genomic_DNA"/>
</dbReference>
<accession>A0ACB9SW19</accession>
<dbReference type="Proteomes" id="UP001056778">
    <property type="component" value="Chromosome 7"/>
</dbReference>
<protein>
    <submittedName>
        <fullName evidence="1">Endo-alpha-12-mannosidase</fullName>
    </submittedName>
</protein>
<organism evidence="1 2">
    <name type="scientific">Holotrichia oblita</name>
    <name type="common">Chafer beetle</name>
    <dbReference type="NCBI Taxonomy" id="644536"/>
    <lineage>
        <taxon>Eukaryota</taxon>
        <taxon>Metazoa</taxon>
        <taxon>Ecdysozoa</taxon>
        <taxon>Arthropoda</taxon>
        <taxon>Hexapoda</taxon>
        <taxon>Insecta</taxon>
        <taxon>Pterygota</taxon>
        <taxon>Neoptera</taxon>
        <taxon>Endopterygota</taxon>
        <taxon>Coleoptera</taxon>
        <taxon>Polyphaga</taxon>
        <taxon>Scarabaeiformia</taxon>
        <taxon>Scarabaeidae</taxon>
        <taxon>Melolonthinae</taxon>
        <taxon>Holotrichia</taxon>
    </lineage>
</organism>
<comment type="caution">
    <text evidence="1">The sequence shown here is derived from an EMBL/GenBank/DDBJ whole genome shotgun (WGS) entry which is preliminary data.</text>
</comment>
<sequence length="431" mass="51627">MPVIKDSEFVRFRTSKRKFWFTYLEFFWMFVLLCIFCYFCKEILHKTVDDDGENRYNIERIEYLELKSKKVEPEQINNTFNHNIHIFYYAWYANPEIDGEFRHWNYKYVPAWEQNDHVASPIDLHYPPIDIGSNYYPTFGCYSSNDPEIIDLHMKLIRDAGIGVLVISWRSPNFTDSPYNILQTYFDVAQKYNLKITIHIEHYQGRNVVNLREHLRIFLNRFGNHPSLYRIRKFKTKSLKKLPLIYIYDSYLIAKDEWKQIFGKEGQLSVRNTEIDAVFIGLLADVLHRDHIKQSQFDGFYTYFAANDFTYGSTWENWRSLVNFANQNELIFIPSVSPGYIDTRVRPWNTQNIKNRQFGEYYNLSWKSAIELKPPFISITSFNDWHEGTQIEPASPKAQSNFDSLHYEPHGPYFYLSLTKEWINIFNSLWK</sequence>
<evidence type="ECO:0000313" key="1">
    <source>
        <dbReference type="EMBL" id="KAI4458758.1"/>
    </source>
</evidence>
<proteinExistence type="predicted"/>
<name>A0ACB9SW19_HOLOL</name>
<gene>
    <name evidence="1" type="ORF">MML48_7g00004526</name>
</gene>
<reference evidence="1" key="1">
    <citation type="submission" date="2022-04" db="EMBL/GenBank/DDBJ databases">
        <title>Chromosome-scale genome assembly of Holotrichia oblita Faldermann.</title>
        <authorList>
            <person name="Rongchong L."/>
        </authorList>
    </citation>
    <scope>NUCLEOTIDE SEQUENCE</scope>
    <source>
        <strain evidence="1">81SQS9</strain>
    </source>
</reference>
<evidence type="ECO:0000313" key="2">
    <source>
        <dbReference type="Proteomes" id="UP001056778"/>
    </source>
</evidence>
<keyword evidence="2" id="KW-1185">Reference proteome</keyword>